<accession>A0A6J5VQS5</accession>
<name>A0A6J5VQS5_PRUAR</name>
<evidence type="ECO:0000313" key="1">
    <source>
        <dbReference type="EMBL" id="CAB4291630.1"/>
    </source>
</evidence>
<dbReference type="Proteomes" id="UP000507222">
    <property type="component" value="Unassembled WGS sequence"/>
</dbReference>
<evidence type="ECO:0000313" key="2">
    <source>
        <dbReference type="Proteomes" id="UP000507222"/>
    </source>
</evidence>
<proteinExistence type="predicted"/>
<dbReference type="EMBL" id="CAEKDK010000008">
    <property type="protein sequence ID" value="CAB4291630.1"/>
    <property type="molecule type" value="Genomic_DNA"/>
</dbReference>
<protein>
    <submittedName>
        <fullName evidence="1">Uncharacterized protein</fullName>
    </submittedName>
</protein>
<sequence>MVFKVAEESVADEVGICKVLDELRMLLQLDRNFAQIGFYLGISETNACRAEQVFCWI</sequence>
<dbReference type="AlphaFoldDB" id="A0A6J5VQS5"/>
<organism evidence="1 2">
    <name type="scientific">Prunus armeniaca</name>
    <name type="common">Apricot</name>
    <name type="synonym">Armeniaca vulgaris</name>
    <dbReference type="NCBI Taxonomy" id="36596"/>
    <lineage>
        <taxon>Eukaryota</taxon>
        <taxon>Viridiplantae</taxon>
        <taxon>Streptophyta</taxon>
        <taxon>Embryophyta</taxon>
        <taxon>Tracheophyta</taxon>
        <taxon>Spermatophyta</taxon>
        <taxon>Magnoliopsida</taxon>
        <taxon>eudicotyledons</taxon>
        <taxon>Gunneridae</taxon>
        <taxon>Pentapetalae</taxon>
        <taxon>rosids</taxon>
        <taxon>fabids</taxon>
        <taxon>Rosales</taxon>
        <taxon>Rosaceae</taxon>
        <taxon>Amygdaloideae</taxon>
        <taxon>Amygdaleae</taxon>
        <taxon>Prunus</taxon>
    </lineage>
</organism>
<gene>
    <name evidence="1" type="ORF">CURHAP_LOCUS51989</name>
</gene>
<reference evidence="1 2" key="1">
    <citation type="submission" date="2020-05" db="EMBL/GenBank/DDBJ databases">
        <authorList>
            <person name="Campoy J."/>
            <person name="Schneeberger K."/>
            <person name="Spophaly S."/>
        </authorList>
    </citation>
    <scope>NUCLEOTIDE SEQUENCE [LARGE SCALE GENOMIC DNA]</scope>
    <source>
        <strain evidence="1">PruArmRojPasFocal</strain>
    </source>
</reference>